<gene>
    <name evidence="1" type="ORF">FGD71_009540</name>
</gene>
<accession>A0A505DI32</accession>
<evidence type="ECO:0008006" key="3">
    <source>
        <dbReference type="Google" id="ProtNLM"/>
    </source>
</evidence>
<dbReference type="SUPFAM" id="SSF53474">
    <property type="entry name" value="alpha/beta-Hydrolases"/>
    <property type="match status" value="1"/>
</dbReference>
<dbReference type="Proteomes" id="UP000317378">
    <property type="component" value="Unassembled WGS sequence"/>
</dbReference>
<protein>
    <recommendedName>
        <fullName evidence="3">Serine-threonine protein kinase</fullName>
    </recommendedName>
</protein>
<dbReference type="EMBL" id="VCHX02000083">
    <property type="protein sequence ID" value="TPQ22492.1"/>
    <property type="molecule type" value="Genomic_DNA"/>
</dbReference>
<evidence type="ECO:0000313" key="2">
    <source>
        <dbReference type="Proteomes" id="UP000317378"/>
    </source>
</evidence>
<evidence type="ECO:0000313" key="1">
    <source>
        <dbReference type="EMBL" id="TPQ22492.1"/>
    </source>
</evidence>
<keyword evidence="2" id="KW-1185">Reference proteome</keyword>
<organism evidence="1 2">
    <name type="scientific">Streptomyces sporangiiformans</name>
    <dbReference type="NCBI Taxonomy" id="2315329"/>
    <lineage>
        <taxon>Bacteria</taxon>
        <taxon>Bacillati</taxon>
        <taxon>Actinomycetota</taxon>
        <taxon>Actinomycetes</taxon>
        <taxon>Kitasatosporales</taxon>
        <taxon>Streptomycetaceae</taxon>
        <taxon>Streptomyces</taxon>
    </lineage>
</organism>
<dbReference type="InterPro" id="IPR029058">
    <property type="entry name" value="AB_hydrolase_fold"/>
</dbReference>
<reference evidence="1 2" key="1">
    <citation type="submission" date="2019-06" db="EMBL/GenBank/DDBJ databases">
        <title>Streptomyces sporangiiformans sp. nov., a novel actinomycete isolated from soil in Mount Song.</title>
        <authorList>
            <person name="Han L."/>
        </authorList>
    </citation>
    <scope>NUCLEOTIDE SEQUENCE [LARGE SCALE GENOMIC DNA]</scope>
    <source>
        <strain evidence="1 2">NEAU-SSA 1</strain>
    </source>
</reference>
<dbReference type="RefSeq" id="WP_140935852.1">
    <property type="nucleotide sequence ID" value="NZ_QXMJ01000083.1"/>
</dbReference>
<name>A0A505DI32_9ACTN</name>
<proteinExistence type="predicted"/>
<comment type="caution">
    <text evidence="1">The sequence shown here is derived from an EMBL/GenBank/DDBJ whole genome shotgun (WGS) entry which is preliminary data.</text>
</comment>
<dbReference type="AlphaFoldDB" id="A0A505DI32"/>
<sequence length="447" mass="47897">MTAGPFQQIRLDDGSTTDLFILRYGANGQLLSPQTAEILRNSLVDSSDVFIFSHGWNNTFSTALERYRGFILGYQEQRRKFGIRAAAGYRPTLVGVVWPSTSYVMPWEMGPKISGAPDASSAEVNLDEELLRFVTDAVDPETGGRLSRLIDGRAALDRGEARQAAQITLNVLWSETDPDAGTAPPETEEFLTTWAQLDGRDTPSRIGVDNFGTVRAPNAQSEAGVAGGYSFDPRGLLRAATVWKMKNRAGVVGVTGVGPLIQHILRHSGARLHLIGHSFGARVVLAALASQAPSRPAHSMLLLQAAVNRWCFAQDVAGTGRSGGYRPVLERVEKPVLTTFSSYDGPLTHFFHLALRGRHLGEPSTAAVGDPHLYGALGGFGPAGLGDLSSTEPAAIPGAQGYDFDGGRRVIVIDGGTRIEGKPAISGHGDISNATTWWALHCLTRTD</sequence>